<comment type="caution">
    <text evidence="2">The sequence shown here is derived from an EMBL/GenBank/DDBJ whole genome shotgun (WGS) entry which is preliminary data.</text>
</comment>
<accession>A0AAD9Q0Y9</accession>
<evidence type="ECO:0000313" key="3">
    <source>
        <dbReference type="Proteomes" id="UP001249851"/>
    </source>
</evidence>
<protein>
    <submittedName>
        <fullName evidence="2">Uncharacterized protein</fullName>
    </submittedName>
</protein>
<gene>
    <name evidence="2" type="ORF">P5673_026186</name>
</gene>
<dbReference type="Proteomes" id="UP001249851">
    <property type="component" value="Unassembled WGS sequence"/>
</dbReference>
<reference evidence="2" key="1">
    <citation type="journal article" date="2023" name="G3 (Bethesda)">
        <title>Whole genome assembly and annotation of the endangered Caribbean coral Acropora cervicornis.</title>
        <authorList>
            <person name="Selwyn J.D."/>
            <person name="Vollmer S.V."/>
        </authorList>
    </citation>
    <scope>NUCLEOTIDE SEQUENCE</scope>
    <source>
        <strain evidence="2">K2</strain>
    </source>
</reference>
<keyword evidence="3" id="KW-1185">Reference proteome</keyword>
<organism evidence="2 3">
    <name type="scientific">Acropora cervicornis</name>
    <name type="common">Staghorn coral</name>
    <dbReference type="NCBI Taxonomy" id="6130"/>
    <lineage>
        <taxon>Eukaryota</taxon>
        <taxon>Metazoa</taxon>
        <taxon>Cnidaria</taxon>
        <taxon>Anthozoa</taxon>
        <taxon>Hexacorallia</taxon>
        <taxon>Scleractinia</taxon>
        <taxon>Astrocoeniina</taxon>
        <taxon>Acroporidae</taxon>
        <taxon>Acropora</taxon>
    </lineage>
</organism>
<name>A0AAD9Q0Y9_ACRCE</name>
<feature type="compositionally biased region" description="Polar residues" evidence="1">
    <location>
        <begin position="158"/>
        <end position="167"/>
    </location>
</feature>
<sequence length="175" mass="19862">MSGTLITSQVVCRGKITESQREGINLIRRASDAGTDPYIYIYLRQPVERLINRGTCTVLPTTGTPQQRMPHSDQVIKDQTKRQQQQSKYYNQHTGSLPLLQEGDVVRMKPFRLGDRVQKKGTVTARPDEDHTKSRHLTDKATEEKKTRETADIHPDVQDNTPFQSSEHAALTKPP</sequence>
<evidence type="ECO:0000256" key="1">
    <source>
        <dbReference type="SAM" id="MobiDB-lite"/>
    </source>
</evidence>
<proteinExistence type="predicted"/>
<reference evidence="2" key="2">
    <citation type="journal article" date="2023" name="Science">
        <title>Genomic signatures of disease resistance in endangered staghorn corals.</title>
        <authorList>
            <person name="Vollmer S.V."/>
            <person name="Selwyn J.D."/>
            <person name="Despard B.A."/>
            <person name="Roesel C.L."/>
        </authorList>
    </citation>
    <scope>NUCLEOTIDE SEQUENCE</scope>
    <source>
        <strain evidence="2">K2</strain>
    </source>
</reference>
<feature type="region of interest" description="Disordered" evidence="1">
    <location>
        <begin position="116"/>
        <end position="175"/>
    </location>
</feature>
<dbReference type="EMBL" id="JARQWQ010000084">
    <property type="protein sequence ID" value="KAK2552747.1"/>
    <property type="molecule type" value="Genomic_DNA"/>
</dbReference>
<dbReference type="AlphaFoldDB" id="A0AAD9Q0Y9"/>
<evidence type="ECO:0000313" key="2">
    <source>
        <dbReference type="EMBL" id="KAK2552747.1"/>
    </source>
</evidence>
<feature type="compositionally biased region" description="Basic and acidic residues" evidence="1">
    <location>
        <begin position="126"/>
        <end position="157"/>
    </location>
</feature>